<keyword evidence="3" id="KW-1185">Reference proteome</keyword>
<evidence type="ECO:0000313" key="3">
    <source>
        <dbReference type="Proteomes" id="UP000215127"/>
    </source>
</evidence>
<organism evidence="2 3">
    <name type="scientific">Zymoseptoria tritici (strain ST99CH_3D7)</name>
    <dbReference type="NCBI Taxonomy" id="1276538"/>
    <lineage>
        <taxon>Eukaryota</taxon>
        <taxon>Fungi</taxon>
        <taxon>Dikarya</taxon>
        <taxon>Ascomycota</taxon>
        <taxon>Pezizomycotina</taxon>
        <taxon>Dothideomycetes</taxon>
        <taxon>Dothideomycetidae</taxon>
        <taxon>Mycosphaerellales</taxon>
        <taxon>Mycosphaerellaceae</taxon>
        <taxon>Zymoseptoria</taxon>
    </lineage>
</organism>
<accession>A0A1X7RQT3</accession>
<name>A0A1X7RQT3_ZYMT9</name>
<gene>
    <name evidence="2" type="ORF">ZT3D7_G4722</name>
</gene>
<dbReference type="AlphaFoldDB" id="A0A1X7RQT3"/>
<feature type="compositionally biased region" description="Low complexity" evidence="1">
    <location>
        <begin position="44"/>
        <end position="78"/>
    </location>
</feature>
<proteinExistence type="predicted"/>
<reference evidence="2 3" key="1">
    <citation type="submission" date="2016-06" db="EMBL/GenBank/DDBJ databases">
        <authorList>
            <person name="Kjaerup R.B."/>
            <person name="Dalgaard T.S."/>
            <person name="Juul-Madsen H.R."/>
        </authorList>
    </citation>
    <scope>NUCLEOTIDE SEQUENCE [LARGE SCALE GENOMIC DNA]</scope>
</reference>
<protein>
    <submittedName>
        <fullName evidence="2">Uncharacterized protein</fullName>
    </submittedName>
</protein>
<evidence type="ECO:0000256" key="1">
    <source>
        <dbReference type="SAM" id="MobiDB-lite"/>
    </source>
</evidence>
<dbReference type="Proteomes" id="UP000215127">
    <property type="component" value="Chromosome 4"/>
</dbReference>
<dbReference type="EMBL" id="LT853695">
    <property type="protein sequence ID" value="SMQ49571.1"/>
    <property type="molecule type" value="Genomic_DNA"/>
</dbReference>
<sequence length="207" mass="22541">MGNPKQGMAREDRTLLVLLTLHLGFYLPAFFEHSSNSPPPQQCPPTRSQSSAKAWDPTSTPSPRNTSNMTSSNPTATPSSPPPAPLLALRLRRSRAALFRAFKSVEKPHSIRFADGREEVLPDMTSLVRPSKVGDVATFALLGMGGLFLGGEVGLLTGSFRARQGIGRDREGRDRIAGAFKKFRADALRKQAEDLERDADAGKGQWI</sequence>
<dbReference type="STRING" id="1276538.A0A1X7RQT3"/>
<feature type="region of interest" description="Disordered" evidence="1">
    <location>
        <begin position="34"/>
        <end position="85"/>
    </location>
</feature>
<evidence type="ECO:0000313" key="2">
    <source>
        <dbReference type="EMBL" id="SMQ49571.1"/>
    </source>
</evidence>